<proteinExistence type="predicted"/>
<evidence type="ECO:0000313" key="2">
    <source>
        <dbReference type="EMBL" id="PPQ85615.1"/>
    </source>
</evidence>
<feature type="compositionally biased region" description="Polar residues" evidence="1">
    <location>
        <begin position="54"/>
        <end position="69"/>
    </location>
</feature>
<name>A0A409X4C6_9AGAR</name>
<feature type="region of interest" description="Disordered" evidence="1">
    <location>
        <begin position="1"/>
        <end position="81"/>
    </location>
</feature>
<dbReference type="InParanoid" id="A0A409X4C6"/>
<keyword evidence="3" id="KW-1185">Reference proteome</keyword>
<dbReference type="EMBL" id="NHYE01004258">
    <property type="protein sequence ID" value="PPQ85615.1"/>
    <property type="molecule type" value="Genomic_DNA"/>
</dbReference>
<accession>A0A409X4C6</accession>
<gene>
    <name evidence="2" type="ORF">CVT26_008973</name>
</gene>
<feature type="compositionally biased region" description="Basic and acidic residues" evidence="1">
    <location>
        <begin position="1"/>
        <end position="19"/>
    </location>
</feature>
<dbReference type="Proteomes" id="UP000284706">
    <property type="component" value="Unassembled WGS sequence"/>
</dbReference>
<organism evidence="2 3">
    <name type="scientific">Gymnopilus dilepis</name>
    <dbReference type="NCBI Taxonomy" id="231916"/>
    <lineage>
        <taxon>Eukaryota</taxon>
        <taxon>Fungi</taxon>
        <taxon>Dikarya</taxon>
        <taxon>Basidiomycota</taxon>
        <taxon>Agaricomycotina</taxon>
        <taxon>Agaricomycetes</taxon>
        <taxon>Agaricomycetidae</taxon>
        <taxon>Agaricales</taxon>
        <taxon>Agaricineae</taxon>
        <taxon>Hymenogastraceae</taxon>
        <taxon>Gymnopilus</taxon>
    </lineage>
</organism>
<dbReference type="AlphaFoldDB" id="A0A409X4C6"/>
<evidence type="ECO:0000313" key="3">
    <source>
        <dbReference type="Proteomes" id="UP000284706"/>
    </source>
</evidence>
<sequence>MIDHGERAQLHTDTTDHTTRITPPKTANPSNSGGSIGHFRPTHSEPPSLDPAAGTTSTRRQLSSGSRGTPSHALRKSMNPGLTLIAGRVSSVVKWKR</sequence>
<protein>
    <submittedName>
        <fullName evidence="2">Uncharacterized protein</fullName>
    </submittedName>
</protein>
<evidence type="ECO:0000256" key="1">
    <source>
        <dbReference type="SAM" id="MobiDB-lite"/>
    </source>
</evidence>
<comment type="caution">
    <text evidence="2">The sequence shown here is derived from an EMBL/GenBank/DDBJ whole genome shotgun (WGS) entry which is preliminary data.</text>
</comment>
<reference evidence="2 3" key="1">
    <citation type="journal article" date="2018" name="Evol. Lett.">
        <title>Horizontal gene cluster transfer increased hallucinogenic mushroom diversity.</title>
        <authorList>
            <person name="Reynolds H.T."/>
            <person name="Vijayakumar V."/>
            <person name="Gluck-Thaler E."/>
            <person name="Korotkin H.B."/>
            <person name="Matheny P.B."/>
            <person name="Slot J.C."/>
        </authorList>
    </citation>
    <scope>NUCLEOTIDE SEQUENCE [LARGE SCALE GENOMIC DNA]</scope>
    <source>
        <strain evidence="2 3">SRW20</strain>
    </source>
</reference>